<dbReference type="Pfam" id="PF16884">
    <property type="entry name" value="ADH_N_2"/>
    <property type="match status" value="1"/>
</dbReference>
<dbReference type="InterPro" id="IPR020843">
    <property type="entry name" value="ER"/>
</dbReference>
<dbReference type="Pfam" id="PF00107">
    <property type="entry name" value="ADH_zinc_N"/>
    <property type="match status" value="1"/>
</dbReference>
<dbReference type="PANTHER" id="PTHR43205:SF7">
    <property type="entry name" value="PROSTAGLANDIN REDUCTASE 1"/>
    <property type="match status" value="1"/>
</dbReference>
<dbReference type="RefSeq" id="WP_188799235.1">
    <property type="nucleotide sequence ID" value="NZ_BMIZ01000001.1"/>
</dbReference>
<dbReference type="InterPro" id="IPR041694">
    <property type="entry name" value="ADH_N_2"/>
</dbReference>
<dbReference type="InterPro" id="IPR013149">
    <property type="entry name" value="ADH-like_C"/>
</dbReference>
<protein>
    <submittedName>
        <fullName evidence="3">NADP-dependent oxidoreductase</fullName>
    </submittedName>
</protein>
<dbReference type="SUPFAM" id="SSF50129">
    <property type="entry name" value="GroES-like"/>
    <property type="match status" value="1"/>
</dbReference>
<name>A0ABX7GYX2_9GAMM</name>
<evidence type="ECO:0000256" key="1">
    <source>
        <dbReference type="ARBA" id="ARBA00023002"/>
    </source>
</evidence>
<dbReference type="Gene3D" id="3.40.50.720">
    <property type="entry name" value="NAD(P)-binding Rossmann-like Domain"/>
    <property type="match status" value="1"/>
</dbReference>
<dbReference type="Gene3D" id="3.90.180.10">
    <property type="entry name" value="Medium-chain alcohol dehydrogenases, catalytic domain"/>
    <property type="match status" value="1"/>
</dbReference>
<keyword evidence="4" id="KW-1185">Reference proteome</keyword>
<reference evidence="3 4" key="1">
    <citation type="submission" date="2020-10" db="EMBL/GenBank/DDBJ databases">
        <title>Phylogeny of dyella-like bacteria.</title>
        <authorList>
            <person name="Fu J."/>
        </authorList>
    </citation>
    <scope>NUCLEOTIDE SEQUENCE [LARGE SCALE GENOMIC DNA]</scope>
    <source>
        <strain evidence="3 4">DHOB09</strain>
    </source>
</reference>
<dbReference type="SUPFAM" id="SSF51735">
    <property type="entry name" value="NAD(P)-binding Rossmann-fold domains"/>
    <property type="match status" value="1"/>
</dbReference>
<evidence type="ECO:0000259" key="2">
    <source>
        <dbReference type="SMART" id="SM00829"/>
    </source>
</evidence>
<feature type="domain" description="Enoyl reductase (ER)" evidence="2">
    <location>
        <begin position="19"/>
        <end position="313"/>
    </location>
</feature>
<gene>
    <name evidence="3" type="ORF">ISN74_10285</name>
</gene>
<dbReference type="CDD" id="cd05288">
    <property type="entry name" value="PGDH"/>
    <property type="match status" value="1"/>
</dbReference>
<evidence type="ECO:0000313" key="3">
    <source>
        <dbReference type="EMBL" id="QRN55669.1"/>
    </source>
</evidence>
<dbReference type="Proteomes" id="UP000663181">
    <property type="component" value="Chromosome"/>
</dbReference>
<dbReference type="PANTHER" id="PTHR43205">
    <property type="entry name" value="PROSTAGLANDIN REDUCTASE"/>
    <property type="match status" value="1"/>
</dbReference>
<accession>A0ABX7GYX2</accession>
<evidence type="ECO:0000313" key="4">
    <source>
        <dbReference type="Proteomes" id="UP000663181"/>
    </source>
</evidence>
<sequence length="344" mass="36635">MLVLPSVSRIVRLVAHPDGALRPEHFEIAEVPVQPPTPNEVLVCNRWFRVSISTRLMASKGAQSIKGIPFPPLNLGDTLADGAIGEVVQAPAESDLHPGDLVLHGFGWREYATVPQQDCVRIDARGVDPAVYLGHGWTAYAALTHGVQVHDGDVVFVSSGAGAIGSMAGQIARKLGAGRVIGSTGSEEKARWMKAELGYDEVVIRGATPITQQLAQAAPDGIDVYVDMVGGEPLQAAASLARHGARFVLLGALSAELAAEGAEKLAPVELDTFQLIVRGVTLRGYSACEDDRDGFAEWVRWLSRWQHEGKIISPSSRFQGIEQGPFALSEACAGNLKGVVLVEL</sequence>
<proteinExistence type="predicted"/>
<dbReference type="EMBL" id="CP064030">
    <property type="protein sequence ID" value="QRN55669.1"/>
    <property type="molecule type" value="Genomic_DNA"/>
</dbReference>
<dbReference type="InterPro" id="IPR036291">
    <property type="entry name" value="NAD(P)-bd_dom_sf"/>
</dbReference>
<dbReference type="InterPro" id="IPR045010">
    <property type="entry name" value="MDR_fam"/>
</dbReference>
<organism evidence="3 4">
    <name type="scientific">Dyella caseinilytica</name>
    <dbReference type="NCBI Taxonomy" id="1849581"/>
    <lineage>
        <taxon>Bacteria</taxon>
        <taxon>Pseudomonadati</taxon>
        <taxon>Pseudomonadota</taxon>
        <taxon>Gammaproteobacteria</taxon>
        <taxon>Lysobacterales</taxon>
        <taxon>Rhodanobacteraceae</taxon>
        <taxon>Dyella</taxon>
    </lineage>
</organism>
<dbReference type="SMART" id="SM00829">
    <property type="entry name" value="PKS_ER"/>
    <property type="match status" value="1"/>
</dbReference>
<dbReference type="InterPro" id="IPR011032">
    <property type="entry name" value="GroES-like_sf"/>
</dbReference>
<keyword evidence="1" id="KW-0560">Oxidoreductase</keyword>